<dbReference type="InterPro" id="IPR000150">
    <property type="entry name" value="Cof"/>
</dbReference>
<gene>
    <name evidence="1" type="ORF">SU60_08825</name>
</gene>
<dbReference type="RefSeq" id="WP_041155194.1">
    <property type="nucleotide sequence ID" value="NZ_CBCRVP010000012.1"/>
</dbReference>
<sequence>MPHASIKFIASDMDGTLLDQYGRLDPEFFDLFLQLEQKGIVFSAASGRQYYSLRDTFAPIQDRIVYVAENGTLVMHKDKEIYSCTIPKVEVAEIVTAARDIEGAHIVLCGKRSAYIENQDQKTLEEFHKYYHRCERVDDLLGVDDEFIKVAICHFDGSEEQLFSTMNAKFGDSHKVVVSAKIWLDVMNAKASKGAAIEFLQQTMGFTPAETMTFGDYLNDLEMLQVSEHSYAVANAHEKIKQVARFSAPSNQDSGVLTVLRERFNLD</sequence>
<dbReference type="Gene3D" id="3.40.50.1000">
    <property type="entry name" value="HAD superfamily/HAD-like"/>
    <property type="match status" value="1"/>
</dbReference>
<keyword evidence="1" id="KW-0378">Hydrolase</keyword>
<dbReference type="NCBIfam" id="TIGR00099">
    <property type="entry name" value="Cof-subfamily"/>
    <property type="match status" value="1"/>
</dbReference>
<dbReference type="SFLD" id="SFLDS00003">
    <property type="entry name" value="Haloacid_Dehalogenase"/>
    <property type="match status" value="1"/>
</dbReference>
<reference evidence="1 2" key="1">
    <citation type="submission" date="2015-01" db="EMBL/GenBank/DDBJ databases">
        <title>Draft genome of Vibrio mytili type strain CAIM 528.</title>
        <authorList>
            <person name="Gonzalez-Castillo A."/>
            <person name="Gomez-Gil B."/>
            <person name="Enciso-Ibarra J."/>
        </authorList>
    </citation>
    <scope>NUCLEOTIDE SEQUENCE [LARGE SCALE GENOMIC DNA]</scope>
    <source>
        <strain evidence="1 2">CAIM 528</strain>
    </source>
</reference>
<dbReference type="Pfam" id="PF08282">
    <property type="entry name" value="Hydrolase_3"/>
    <property type="match status" value="1"/>
</dbReference>
<dbReference type="InterPro" id="IPR006379">
    <property type="entry name" value="HAD-SF_hydro_IIB"/>
</dbReference>
<proteinExistence type="predicted"/>
<dbReference type="AlphaFoldDB" id="A0A0C3DIQ2"/>
<dbReference type="PANTHER" id="PTHR10000">
    <property type="entry name" value="PHOSPHOSERINE PHOSPHATASE"/>
    <property type="match status" value="1"/>
</dbReference>
<dbReference type="CDD" id="cd07518">
    <property type="entry name" value="HAD_YbiV-Like"/>
    <property type="match status" value="1"/>
</dbReference>
<dbReference type="Gene3D" id="3.30.1240.10">
    <property type="match status" value="1"/>
</dbReference>
<dbReference type="STRING" id="50718.SU60_08825"/>
<dbReference type="GO" id="GO:0005829">
    <property type="term" value="C:cytosol"/>
    <property type="evidence" value="ECO:0007669"/>
    <property type="project" value="TreeGrafter"/>
</dbReference>
<dbReference type="NCBIfam" id="TIGR01484">
    <property type="entry name" value="HAD-SF-IIB"/>
    <property type="match status" value="1"/>
</dbReference>
<protein>
    <submittedName>
        <fullName evidence="1">HAD family hydrolase</fullName>
    </submittedName>
</protein>
<comment type="caution">
    <text evidence="1">The sequence shown here is derived from an EMBL/GenBank/DDBJ whole genome shotgun (WGS) entry which is preliminary data.</text>
</comment>
<dbReference type="InterPro" id="IPR023214">
    <property type="entry name" value="HAD_sf"/>
</dbReference>
<name>A0A0C3DIQ2_9VIBR</name>
<dbReference type="GO" id="GO:0000287">
    <property type="term" value="F:magnesium ion binding"/>
    <property type="evidence" value="ECO:0007669"/>
    <property type="project" value="UniProtKB-ARBA"/>
</dbReference>
<dbReference type="EMBL" id="JXOK01000026">
    <property type="protein sequence ID" value="KIN11279.1"/>
    <property type="molecule type" value="Genomic_DNA"/>
</dbReference>
<organism evidence="1 2">
    <name type="scientific">Vibrio mytili</name>
    <dbReference type="NCBI Taxonomy" id="50718"/>
    <lineage>
        <taxon>Bacteria</taxon>
        <taxon>Pseudomonadati</taxon>
        <taxon>Pseudomonadota</taxon>
        <taxon>Gammaproteobacteria</taxon>
        <taxon>Vibrionales</taxon>
        <taxon>Vibrionaceae</taxon>
        <taxon>Vibrio</taxon>
    </lineage>
</organism>
<dbReference type="PANTHER" id="PTHR10000:SF53">
    <property type="entry name" value="5-AMINO-6-(5-PHOSPHO-D-RIBITYLAMINO)URACIL PHOSPHATASE YBJI-RELATED"/>
    <property type="match status" value="1"/>
</dbReference>
<dbReference type="Proteomes" id="UP000031977">
    <property type="component" value="Unassembled WGS sequence"/>
</dbReference>
<evidence type="ECO:0000313" key="1">
    <source>
        <dbReference type="EMBL" id="KIN11279.1"/>
    </source>
</evidence>
<dbReference type="InterPro" id="IPR036412">
    <property type="entry name" value="HAD-like_sf"/>
</dbReference>
<dbReference type="OrthoDB" id="3180855at2"/>
<dbReference type="SFLD" id="SFLDG01144">
    <property type="entry name" value="C2.B.4:_PGP_Like"/>
    <property type="match status" value="1"/>
</dbReference>
<dbReference type="SFLD" id="SFLDG01140">
    <property type="entry name" value="C2.B:_Phosphomannomutase_and_P"/>
    <property type="match status" value="1"/>
</dbReference>
<dbReference type="GO" id="GO:0016791">
    <property type="term" value="F:phosphatase activity"/>
    <property type="evidence" value="ECO:0007669"/>
    <property type="project" value="TreeGrafter"/>
</dbReference>
<keyword evidence="2" id="KW-1185">Reference proteome</keyword>
<accession>A0A0C3DIQ2</accession>
<dbReference type="SUPFAM" id="SSF56784">
    <property type="entry name" value="HAD-like"/>
    <property type="match status" value="1"/>
</dbReference>
<evidence type="ECO:0000313" key="2">
    <source>
        <dbReference type="Proteomes" id="UP000031977"/>
    </source>
</evidence>